<dbReference type="EMBL" id="CAUYUJ010016176">
    <property type="protein sequence ID" value="CAK0862619.1"/>
    <property type="molecule type" value="Genomic_DNA"/>
</dbReference>
<protein>
    <submittedName>
        <fullName evidence="2">Uncharacterized protein</fullName>
    </submittedName>
</protein>
<feature type="compositionally biased region" description="Acidic residues" evidence="1">
    <location>
        <begin position="1"/>
        <end position="15"/>
    </location>
</feature>
<accession>A0ABN9URI0</accession>
<evidence type="ECO:0000256" key="1">
    <source>
        <dbReference type="SAM" id="MobiDB-lite"/>
    </source>
</evidence>
<dbReference type="Proteomes" id="UP001189429">
    <property type="component" value="Unassembled WGS sequence"/>
</dbReference>
<keyword evidence="3" id="KW-1185">Reference proteome</keyword>
<comment type="caution">
    <text evidence="2">The sequence shown here is derived from an EMBL/GenBank/DDBJ whole genome shotgun (WGS) entry which is preliminary data.</text>
</comment>
<feature type="region of interest" description="Disordered" evidence="1">
    <location>
        <begin position="39"/>
        <end position="68"/>
    </location>
</feature>
<sequence length="149" mass="15899">ADDTSETADPSEEADSEKVSVDSAGEDKVLAEVDKAIQIDSATDAAHGDPVQQQPAMEPHSSMVGDIDGGMDTVFGHIAAGDLALIMAPDSDSEADVAHSAMLDQKGRELTREAAWEEYLVLDSRGSNLPRHLRPRFEDLEAFLGIDGH</sequence>
<feature type="region of interest" description="Disordered" evidence="1">
    <location>
        <begin position="1"/>
        <end position="27"/>
    </location>
</feature>
<feature type="compositionally biased region" description="Basic and acidic residues" evidence="1">
    <location>
        <begin position="16"/>
        <end position="27"/>
    </location>
</feature>
<gene>
    <name evidence="2" type="ORF">PCOR1329_LOCUS50982</name>
</gene>
<evidence type="ECO:0000313" key="2">
    <source>
        <dbReference type="EMBL" id="CAK0862619.1"/>
    </source>
</evidence>
<feature type="non-terminal residue" evidence="2">
    <location>
        <position position="1"/>
    </location>
</feature>
<proteinExistence type="predicted"/>
<organism evidence="2 3">
    <name type="scientific">Prorocentrum cordatum</name>
    <dbReference type="NCBI Taxonomy" id="2364126"/>
    <lineage>
        <taxon>Eukaryota</taxon>
        <taxon>Sar</taxon>
        <taxon>Alveolata</taxon>
        <taxon>Dinophyceae</taxon>
        <taxon>Prorocentrales</taxon>
        <taxon>Prorocentraceae</taxon>
        <taxon>Prorocentrum</taxon>
    </lineage>
</organism>
<evidence type="ECO:0000313" key="3">
    <source>
        <dbReference type="Proteomes" id="UP001189429"/>
    </source>
</evidence>
<name>A0ABN9URI0_9DINO</name>
<reference evidence="2" key="1">
    <citation type="submission" date="2023-10" db="EMBL/GenBank/DDBJ databases">
        <authorList>
            <person name="Chen Y."/>
            <person name="Shah S."/>
            <person name="Dougan E. K."/>
            <person name="Thang M."/>
            <person name="Chan C."/>
        </authorList>
    </citation>
    <scope>NUCLEOTIDE SEQUENCE [LARGE SCALE GENOMIC DNA]</scope>
</reference>